<dbReference type="GO" id="GO:0022857">
    <property type="term" value="F:transmembrane transporter activity"/>
    <property type="evidence" value="ECO:0007669"/>
    <property type="project" value="InterPro"/>
</dbReference>
<reference evidence="8 9" key="1">
    <citation type="submission" date="2019-02" db="EMBL/GenBank/DDBJ databases">
        <title>Hansschlegelia quercus sp. nov., a novel methylotrophic bacterium from buds of oak (Quercus robur L.).</title>
        <authorList>
            <person name="Agafonova N.V."/>
            <person name="Kaparullina E.N."/>
            <person name="Grouzdev D.S."/>
            <person name="Doronina N.V."/>
        </authorList>
    </citation>
    <scope>NUCLEOTIDE SEQUENCE [LARGE SCALE GENOMIC DNA]</scope>
    <source>
        <strain evidence="8 9">Dub</strain>
    </source>
</reference>
<organism evidence="8 9">
    <name type="scientific">Hansschlegelia quercus</name>
    <dbReference type="NCBI Taxonomy" id="2528245"/>
    <lineage>
        <taxon>Bacteria</taxon>
        <taxon>Pseudomonadati</taxon>
        <taxon>Pseudomonadota</taxon>
        <taxon>Alphaproteobacteria</taxon>
        <taxon>Hyphomicrobiales</taxon>
        <taxon>Methylopilaceae</taxon>
        <taxon>Hansschlegelia</taxon>
    </lineage>
</organism>
<evidence type="ECO:0000256" key="4">
    <source>
        <dbReference type="ARBA" id="ARBA00022692"/>
    </source>
</evidence>
<feature type="transmembrane region" description="Helical" evidence="7">
    <location>
        <begin position="407"/>
        <end position="426"/>
    </location>
</feature>
<dbReference type="Pfam" id="PF04632">
    <property type="entry name" value="FUSC"/>
    <property type="match status" value="1"/>
</dbReference>
<dbReference type="PANTHER" id="PTHR30509:SF9">
    <property type="entry name" value="MULTIDRUG RESISTANCE PROTEIN MDTO"/>
    <property type="match status" value="1"/>
</dbReference>
<dbReference type="GO" id="GO:0005886">
    <property type="term" value="C:plasma membrane"/>
    <property type="evidence" value="ECO:0007669"/>
    <property type="project" value="UniProtKB-SubCell"/>
</dbReference>
<keyword evidence="9" id="KW-1185">Reference proteome</keyword>
<feature type="transmembrane region" description="Helical" evidence="7">
    <location>
        <begin position="432"/>
        <end position="452"/>
    </location>
</feature>
<dbReference type="EMBL" id="SIUB01000006">
    <property type="protein sequence ID" value="TBN51875.1"/>
    <property type="molecule type" value="Genomic_DNA"/>
</dbReference>
<feature type="transmembrane region" description="Helical" evidence="7">
    <location>
        <begin position="483"/>
        <end position="504"/>
    </location>
</feature>
<dbReference type="PANTHER" id="PTHR30509">
    <property type="entry name" value="P-HYDROXYBENZOIC ACID EFFLUX PUMP SUBUNIT-RELATED"/>
    <property type="match status" value="1"/>
</dbReference>
<keyword evidence="6 7" id="KW-0472">Membrane</keyword>
<accession>A0A4Q9GN24</accession>
<keyword evidence="2" id="KW-0813">Transport</keyword>
<evidence type="ECO:0000313" key="9">
    <source>
        <dbReference type="Proteomes" id="UP000291613"/>
    </source>
</evidence>
<comment type="caution">
    <text evidence="8">The sequence shown here is derived from an EMBL/GenBank/DDBJ whole genome shotgun (WGS) entry which is preliminary data.</text>
</comment>
<proteinExistence type="predicted"/>
<feature type="transmembrane region" description="Helical" evidence="7">
    <location>
        <begin position="20"/>
        <end position="44"/>
    </location>
</feature>
<evidence type="ECO:0000256" key="2">
    <source>
        <dbReference type="ARBA" id="ARBA00022448"/>
    </source>
</evidence>
<evidence type="ECO:0000313" key="8">
    <source>
        <dbReference type="EMBL" id="TBN51875.1"/>
    </source>
</evidence>
<dbReference type="OrthoDB" id="9807111at2"/>
<feature type="transmembrane region" description="Helical" evidence="7">
    <location>
        <begin position="56"/>
        <end position="77"/>
    </location>
</feature>
<evidence type="ECO:0000256" key="7">
    <source>
        <dbReference type="SAM" id="Phobius"/>
    </source>
</evidence>
<name>A0A4Q9GN24_9HYPH</name>
<dbReference type="InterPro" id="IPR006726">
    <property type="entry name" value="PHBA_efflux_AaeB/fusaric-R"/>
</dbReference>
<dbReference type="RefSeq" id="WP_131004038.1">
    <property type="nucleotide sequence ID" value="NZ_JBHSZR010000001.1"/>
</dbReference>
<keyword evidence="3" id="KW-1003">Cell membrane</keyword>
<dbReference type="AlphaFoldDB" id="A0A4Q9GN24"/>
<evidence type="ECO:0000256" key="3">
    <source>
        <dbReference type="ARBA" id="ARBA00022475"/>
    </source>
</evidence>
<feature type="transmembrane region" description="Helical" evidence="7">
    <location>
        <begin position="351"/>
        <end position="373"/>
    </location>
</feature>
<feature type="transmembrane region" description="Helical" evidence="7">
    <location>
        <begin position="83"/>
        <end position="102"/>
    </location>
</feature>
<gene>
    <name evidence="8" type="ORF">EYR15_13355</name>
</gene>
<comment type="subcellular location">
    <subcellularLocation>
        <location evidence="1">Cell membrane</location>
        <topology evidence="1">Multi-pass membrane protein</topology>
    </subcellularLocation>
</comment>
<keyword evidence="4 7" id="KW-0812">Transmembrane</keyword>
<evidence type="ECO:0000256" key="1">
    <source>
        <dbReference type="ARBA" id="ARBA00004651"/>
    </source>
</evidence>
<evidence type="ECO:0000256" key="5">
    <source>
        <dbReference type="ARBA" id="ARBA00022989"/>
    </source>
</evidence>
<keyword evidence="5 7" id="KW-1133">Transmembrane helix</keyword>
<sequence>MSDATLDGLLFAVRTTVAALLAAYVAFLVNLPQASTSMITVFIVSQPLAGMALSKSVYRILGTAVGAVVAVALTAALNDIPEFFATAAALWIGICVAASVYLRDAPASYGALLSGYTVAIIAFPNVDAPDAVFLSALDRAAEITVGIVCATTLSQTLFPKSAAQALRLSTRGAVNSAALWAADTLTGRNDVAAQRDRRLLIARVTKLDALRIHASFDSAEVRLLNRRIRLLHGRLISFIAMLVSTHDRLEALRAANPNLAETLKPRLAQAGAAMADGVTPEERRATAEALRASAPDAAAIRADRSRLIESTILRRVADLVELRSELAPLTPADRGALVTIPGESIARYRDLSLALVAGGTAFAALLATFAFWIGSGWNAGAGAAVQVAVMTSLFAQQDDPGASALKFFVMTAASTVVAVVYAFAVLPRFEGFEMLAVALAPCLFAAAFAMNFPRTTLPGLAFSLGVLTQLGLTDAIATDFASFANNALATLFGIGAGAVMLAVLRPIGSAWPIARLTAGLHRDLTSAFAGRRAPARLVFESRIFDRIDGMMARLDPNDPHDLELERGALAGVRVGLNGLALRRVVRDLPPGAAKPLAESLADLARHFRRLARGERSSPPMARLEAALDAALAADLPRGGGLDETPIWLSALIASLAQHPRMFGATLAVERSA</sequence>
<dbReference type="Proteomes" id="UP000291613">
    <property type="component" value="Unassembled WGS sequence"/>
</dbReference>
<evidence type="ECO:0000256" key="6">
    <source>
        <dbReference type="ARBA" id="ARBA00023136"/>
    </source>
</evidence>
<protein>
    <submittedName>
        <fullName evidence="8">FUSC family protein</fullName>
    </submittedName>
</protein>